<gene>
    <name evidence="2" type="ORF">JMJ35_003088</name>
</gene>
<reference evidence="2" key="1">
    <citation type="submission" date="2023-03" db="EMBL/GenBank/DDBJ databases">
        <title>Complete genome of Cladonia borealis.</title>
        <authorList>
            <person name="Park H."/>
        </authorList>
    </citation>
    <scope>NUCLEOTIDE SEQUENCE</scope>
    <source>
        <strain evidence="2">ANT050790</strain>
    </source>
</reference>
<organism evidence="2 3">
    <name type="scientific">Cladonia borealis</name>
    <dbReference type="NCBI Taxonomy" id="184061"/>
    <lineage>
        <taxon>Eukaryota</taxon>
        <taxon>Fungi</taxon>
        <taxon>Dikarya</taxon>
        <taxon>Ascomycota</taxon>
        <taxon>Pezizomycotina</taxon>
        <taxon>Lecanoromycetes</taxon>
        <taxon>OSLEUM clade</taxon>
        <taxon>Lecanoromycetidae</taxon>
        <taxon>Lecanorales</taxon>
        <taxon>Lecanorineae</taxon>
        <taxon>Cladoniaceae</taxon>
        <taxon>Cladonia</taxon>
    </lineage>
</organism>
<sequence>MTDKTTEKARKSAIMYAKDWGENPIPPTLLATLITAQHLRPPQFLPLLFPPILLFSTYLNLYSYKTDAAGISAAWSGLYLLLARRRKQKFGSKFGVRGVVRGATMGVCGVNLVSGGLVYVMGKREKEGEAEGEGVK</sequence>
<accession>A0AA39R5L6</accession>
<evidence type="ECO:0008006" key="4">
    <source>
        <dbReference type="Google" id="ProtNLM"/>
    </source>
</evidence>
<dbReference type="AlphaFoldDB" id="A0AA39R5L6"/>
<evidence type="ECO:0000313" key="2">
    <source>
        <dbReference type="EMBL" id="KAK0514471.1"/>
    </source>
</evidence>
<proteinExistence type="predicted"/>
<keyword evidence="1" id="KW-0812">Transmembrane</keyword>
<dbReference type="Proteomes" id="UP001166286">
    <property type="component" value="Unassembled WGS sequence"/>
</dbReference>
<evidence type="ECO:0000256" key="1">
    <source>
        <dbReference type="SAM" id="Phobius"/>
    </source>
</evidence>
<dbReference type="EMBL" id="JAFEKC020000005">
    <property type="protein sequence ID" value="KAK0514471.1"/>
    <property type="molecule type" value="Genomic_DNA"/>
</dbReference>
<protein>
    <recommendedName>
        <fullName evidence="4">Altered inheritance of mitochondria protein 19</fullName>
    </recommendedName>
</protein>
<keyword evidence="3" id="KW-1185">Reference proteome</keyword>
<keyword evidence="1" id="KW-1133">Transmembrane helix</keyword>
<name>A0AA39R5L6_9LECA</name>
<evidence type="ECO:0000313" key="3">
    <source>
        <dbReference type="Proteomes" id="UP001166286"/>
    </source>
</evidence>
<keyword evidence="1" id="KW-0472">Membrane</keyword>
<comment type="caution">
    <text evidence="2">The sequence shown here is derived from an EMBL/GenBank/DDBJ whole genome shotgun (WGS) entry which is preliminary data.</text>
</comment>
<feature type="transmembrane region" description="Helical" evidence="1">
    <location>
        <begin position="68"/>
        <end position="83"/>
    </location>
</feature>